<dbReference type="Gene3D" id="3.40.50.150">
    <property type="entry name" value="Vaccinia Virus protein VP39"/>
    <property type="match status" value="1"/>
</dbReference>
<dbReference type="GO" id="GO:0008757">
    <property type="term" value="F:S-adenosylmethionine-dependent methyltransferase activity"/>
    <property type="evidence" value="ECO:0007669"/>
    <property type="project" value="InterPro"/>
</dbReference>
<dbReference type="PANTHER" id="PTHR44942">
    <property type="entry name" value="METHYLTRANSF_11 DOMAIN-CONTAINING PROTEIN"/>
    <property type="match status" value="1"/>
</dbReference>
<dbReference type="KEGG" id="ssl:SS1G_04668"/>
<name>A7EH76_SCLS1</name>
<evidence type="ECO:0000259" key="1">
    <source>
        <dbReference type="Pfam" id="PF08241"/>
    </source>
</evidence>
<dbReference type="Pfam" id="PF08241">
    <property type="entry name" value="Methyltransf_11"/>
    <property type="match status" value="1"/>
</dbReference>
<dbReference type="OMA" id="WTCASLY"/>
<proteinExistence type="predicted"/>
<dbReference type="InterPro" id="IPR013216">
    <property type="entry name" value="Methyltransf_11"/>
</dbReference>
<dbReference type="HOGENOM" id="CLU_049344_1_0_1"/>
<protein>
    <recommendedName>
        <fullName evidence="1">Methyltransferase type 11 domain-containing protein</fullName>
    </recommendedName>
</protein>
<dbReference type="CDD" id="cd02440">
    <property type="entry name" value="AdoMet_MTases"/>
    <property type="match status" value="1"/>
</dbReference>
<dbReference type="Proteomes" id="UP000001312">
    <property type="component" value="Unassembled WGS sequence"/>
</dbReference>
<reference evidence="3" key="1">
    <citation type="journal article" date="2011" name="PLoS Genet.">
        <title>Genomic analysis of the necrotrophic fungal pathogens Sclerotinia sclerotiorum and Botrytis cinerea.</title>
        <authorList>
            <person name="Amselem J."/>
            <person name="Cuomo C.A."/>
            <person name="van Kan J.A."/>
            <person name="Viaud M."/>
            <person name="Benito E.P."/>
            <person name="Couloux A."/>
            <person name="Coutinho P.M."/>
            <person name="de Vries R.P."/>
            <person name="Dyer P.S."/>
            <person name="Fillinger S."/>
            <person name="Fournier E."/>
            <person name="Gout L."/>
            <person name="Hahn M."/>
            <person name="Kohn L."/>
            <person name="Lapalu N."/>
            <person name="Plummer K.M."/>
            <person name="Pradier J.M."/>
            <person name="Quevillon E."/>
            <person name="Sharon A."/>
            <person name="Simon A."/>
            <person name="ten Have A."/>
            <person name="Tudzynski B."/>
            <person name="Tudzynski P."/>
            <person name="Wincker P."/>
            <person name="Andrew M."/>
            <person name="Anthouard V."/>
            <person name="Beever R.E."/>
            <person name="Beffa R."/>
            <person name="Benoit I."/>
            <person name="Bouzid O."/>
            <person name="Brault B."/>
            <person name="Chen Z."/>
            <person name="Choquer M."/>
            <person name="Collemare J."/>
            <person name="Cotton P."/>
            <person name="Danchin E.G."/>
            <person name="Da Silva C."/>
            <person name="Gautier A."/>
            <person name="Giraud C."/>
            <person name="Giraud T."/>
            <person name="Gonzalez C."/>
            <person name="Grossetete S."/>
            <person name="Guldener U."/>
            <person name="Henrissat B."/>
            <person name="Howlett B.J."/>
            <person name="Kodira C."/>
            <person name="Kretschmer M."/>
            <person name="Lappartient A."/>
            <person name="Leroch M."/>
            <person name="Levis C."/>
            <person name="Mauceli E."/>
            <person name="Neuveglise C."/>
            <person name="Oeser B."/>
            <person name="Pearson M."/>
            <person name="Poulain J."/>
            <person name="Poussereau N."/>
            <person name="Quesneville H."/>
            <person name="Rascle C."/>
            <person name="Schumacher J."/>
            <person name="Segurens B."/>
            <person name="Sexton A."/>
            <person name="Silva E."/>
            <person name="Sirven C."/>
            <person name="Soanes D.M."/>
            <person name="Talbot N.J."/>
            <person name="Templeton M."/>
            <person name="Yandava C."/>
            <person name="Yarden O."/>
            <person name="Zeng Q."/>
            <person name="Rollins J.A."/>
            <person name="Lebrun M.H."/>
            <person name="Dickman M."/>
        </authorList>
    </citation>
    <scope>NUCLEOTIDE SEQUENCE [LARGE SCALE GENOMIC DNA]</scope>
    <source>
        <strain evidence="3">ATCC 18683 / 1980 / Ss-1</strain>
    </source>
</reference>
<dbReference type="GeneID" id="5490674"/>
<keyword evidence="3" id="KW-1185">Reference proteome</keyword>
<accession>A7EH76</accession>
<dbReference type="EMBL" id="CH476625">
    <property type="protein sequence ID" value="EDO02192.1"/>
    <property type="molecule type" value="Genomic_DNA"/>
</dbReference>
<dbReference type="RefSeq" id="XP_001594860.1">
    <property type="nucleotide sequence ID" value="XM_001594810.1"/>
</dbReference>
<dbReference type="AlphaFoldDB" id="A7EH76"/>
<dbReference type="InterPro" id="IPR051052">
    <property type="entry name" value="Diverse_substrate_MTase"/>
</dbReference>
<sequence length="308" mass="34314">MTSPNTDPTFRNYTSSQAEAYASHRPPYSSKLYETVLEHHEKTGGKFNILLDLGCGPGNATRDMAGYFEEAIGCDAGAAMIETAREIGGKTRSARDIRWVVGSGEEFAGLGEVRGEEVDLITVAMAVHWFDMDKFWAQAARALKPGGTVTSFYPHPSTPNRKQLLQIFTNLEHKILAPYELPANRLSRDMYDHLPLPWNIPHPIPASTFPPWQFLKLDFDREGILSDAKSNDFFGGGREVTLKDVEETLGTANMVTRWREAHAEKAETEEDILKLHIEEVRKVMGGKESMLVGSSTAIIFVKKAIEEA</sequence>
<organism evidence="2 3">
    <name type="scientific">Sclerotinia sclerotiorum (strain ATCC 18683 / 1980 / Ss-1)</name>
    <name type="common">White mold</name>
    <name type="synonym">Whetzelinia sclerotiorum</name>
    <dbReference type="NCBI Taxonomy" id="665079"/>
    <lineage>
        <taxon>Eukaryota</taxon>
        <taxon>Fungi</taxon>
        <taxon>Dikarya</taxon>
        <taxon>Ascomycota</taxon>
        <taxon>Pezizomycotina</taxon>
        <taxon>Leotiomycetes</taxon>
        <taxon>Helotiales</taxon>
        <taxon>Sclerotiniaceae</taxon>
        <taxon>Sclerotinia</taxon>
    </lineage>
</organism>
<evidence type="ECO:0000313" key="2">
    <source>
        <dbReference type="EMBL" id="EDO02192.1"/>
    </source>
</evidence>
<evidence type="ECO:0000313" key="3">
    <source>
        <dbReference type="Proteomes" id="UP000001312"/>
    </source>
</evidence>
<dbReference type="InParanoid" id="A7EH76"/>
<dbReference type="SUPFAM" id="SSF53335">
    <property type="entry name" value="S-adenosyl-L-methionine-dependent methyltransferases"/>
    <property type="match status" value="1"/>
</dbReference>
<dbReference type="eggNOG" id="KOG3010">
    <property type="taxonomic scope" value="Eukaryota"/>
</dbReference>
<dbReference type="InterPro" id="IPR029063">
    <property type="entry name" value="SAM-dependent_MTases_sf"/>
</dbReference>
<gene>
    <name evidence="2" type="ORF">SS1G_04668</name>
</gene>
<dbReference type="PANTHER" id="PTHR44942:SF10">
    <property type="entry name" value="METHYLTRANSFERASE TYPE 11 DOMAIN-CONTAINING PROTEIN"/>
    <property type="match status" value="1"/>
</dbReference>
<feature type="domain" description="Methyltransferase type 11" evidence="1">
    <location>
        <begin position="51"/>
        <end position="149"/>
    </location>
</feature>